<dbReference type="InterPro" id="IPR002401">
    <property type="entry name" value="Cyt_P450_E_grp-I"/>
</dbReference>
<evidence type="ECO:0000313" key="10">
    <source>
        <dbReference type="Proteomes" id="UP001179952"/>
    </source>
</evidence>
<reference evidence="9" key="2">
    <citation type="submission" date="2023-06" db="EMBL/GenBank/DDBJ databases">
        <authorList>
            <person name="Ma L."/>
            <person name="Liu K.-W."/>
            <person name="Li Z."/>
            <person name="Hsiao Y.-Y."/>
            <person name="Qi Y."/>
            <person name="Fu T."/>
            <person name="Tang G."/>
            <person name="Zhang D."/>
            <person name="Sun W.-H."/>
            <person name="Liu D.-K."/>
            <person name="Li Y."/>
            <person name="Chen G.-Z."/>
            <person name="Liu X.-D."/>
            <person name="Liao X.-Y."/>
            <person name="Jiang Y.-T."/>
            <person name="Yu X."/>
            <person name="Hao Y."/>
            <person name="Huang J."/>
            <person name="Zhao X.-W."/>
            <person name="Ke S."/>
            <person name="Chen Y.-Y."/>
            <person name="Wu W.-L."/>
            <person name="Hsu J.-L."/>
            <person name="Lin Y.-F."/>
            <person name="Huang M.-D."/>
            <person name="Li C.-Y."/>
            <person name="Huang L."/>
            <person name="Wang Z.-W."/>
            <person name="Zhao X."/>
            <person name="Zhong W.-Y."/>
            <person name="Peng D.-H."/>
            <person name="Ahmad S."/>
            <person name="Lan S."/>
            <person name="Zhang J.-S."/>
            <person name="Tsai W.-C."/>
            <person name="Van De Peer Y."/>
            <person name="Liu Z.-J."/>
        </authorList>
    </citation>
    <scope>NUCLEOTIDE SEQUENCE</scope>
    <source>
        <strain evidence="9">SCP</strain>
        <tissue evidence="9">Leaves</tissue>
    </source>
</reference>
<feature type="transmembrane region" description="Helical" evidence="8">
    <location>
        <begin position="6"/>
        <end position="24"/>
    </location>
</feature>
<accession>A0AAV9BTV0</accession>
<evidence type="ECO:0000256" key="2">
    <source>
        <dbReference type="ARBA" id="ARBA00010617"/>
    </source>
</evidence>
<dbReference type="CDD" id="cd11043">
    <property type="entry name" value="CYP90-like"/>
    <property type="match status" value="1"/>
</dbReference>
<dbReference type="Pfam" id="PF00067">
    <property type="entry name" value="p450"/>
    <property type="match status" value="1"/>
</dbReference>
<comment type="cofactor">
    <cofactor evidence="1 6">
        <name>heme</name>
        <dbReference type="ChEBI" id="CHEBI:30413"/>
    </cofactor>
</comment>
<evidence type="ECO:0000256" key="7">
    <source>
        <dbReference type="RuleBase" id="RU000461"/>
    </source>
</evidence>
<dbReference type="PANTHER" id="PTHR24286">
    <property type="entry name" value="CYTOCHROME P450 26"/>
    <property type="match status" value="1"/>
</dbReference>
<keyword evidence="4 7" id="KW-0560">Oxidoreductase</keyword>
<reference evidence="9" key="1">
    <citation type="journal article" date="2023" name="Nat. Commun.">
        <title>Diploid and tetraploid genomes of Acorus and the evolution of monocots.</title>
        <authorList>
            <person name="Ma L."/>
            <person name="Liu K.W."/>
            <person name="Li Z."/>
            <person name="Hsiao Y.Y."/>
            <person name="Qi Y."/>
            <person name="Fu T."/>
            <person name="Tang G.D."/>
            <person name="Zhang D."/>
            <person name="Sun W.H."/>
            <person name="Liu D.K."/>
            <person name="Li Y."/>
            <person name="Chen G.Z."/>
            <person name="Liu X.D."/>
            <person name="Liao X.Y."/>
            <person name="Jiang Y.T."/>
            <person name="Yu X."/>
            <person name="Hao Y."/>
            <person name="Huang J."/>
            <person name="Zhao X.W."/>
            <person name="Ke S."/>
            <person name="Chen Y.Y."/>
            <person name="Wu W.L."/>
            <person name="Hsu J.L."/>
            <person name="Lin Y.F."/>
            <person name="Huang M.D."/>
            <person name="Li C.Y."/>
            <person name="Huang L."/>
            <person name="Wang Z.W."/>
            <person name="Zhao X."/>
            <person name="Zhong W.Y."/>
            <person name="Peng D.H."/>
            <person name="Ahmad S."/>
            <person name="Lan S."/>
            <person name="Zhang J.S."/>
            <person name="Tsai W.C."/>
            <person name="Van de Peer Y."/>
            <person name="Liu Z.J."/>
        </authorList>
    </citation>
    <scope>NUCLEOTIDE SEQUENCE</scope>
    <source>
        <strain evidence="9">SCP</strain>
    </source>
</reference>
<keyword evidence="7" id="KW-0503">Monooxygenase</keyword>
<dbReference type="GO" id="GO:0016705">
    <property type="term" value="F:oxidoreductase activity, acting on paired donors, with incorporation or reduction of molecular oxygen"/>
    <property type="evidence" value="ECO:0007669"/>
    <property type="project" value="InterPro"/>
</dbReference>
<dbReference type="EMBL" id="JAUJYN010000001">
    <property type="protein sequence ID" value="KAK1279609.1"/>
    <property type="molecule type" value="Genomic_DNA"/>
</dbReference>
<evidence type="ECO:0000256" key="1">
    <source>
        <dbReference type="ARBA" id="ARBA00001971"/>
    </source>
</evidence>
<keyword evidence="8" id="KW-1133">Transmembrane helix</keyword>
<dbReference type="FunFam" id="1.10.630.10:FF:000022">
    <property type="entry name" value="Taxadiene 5-alpha hydroxylase"/>
    <property type="match status" value="1"/>
</dbReference>
<proteinExistence type="inferred from homology"/>
<feature type="binding site" description="axial binding residue" evidence="6">
    <location>
        <position position="427"/>
    </location>
    <ligand>
        <name>heme</name>
        <dbReference type="ChEBI" id="CHEBI:30413"/>
    </ligand>
    <ligandPart>
        <name>Fe</name>
        <dbReference type="ChEBI" id="CHEBI:18248"/>
    </ligandPart>
</feature>
<dbReference type="InterPro" id="IPR017972">
    <property type="entry name" value="Cyt_P450_CS"/>
</dbReference>
<keyword evidence="10" id="KW-1185">Reference proteome</keyword>
<dbReference type="GO" id="GO:0004497">
    <property type="term" value="F:monooxygenase activity"/>
    <property type="evidence" value="ECO:0007669"/>
    <property type="project" value="UniProtKB-KW"/>
</dbReference>
<dbReference type="GO" id="GO:0005506">
    <property type="term" value="F:iron ion binding"/>
    <property type="evidence" value="ECO:0007669"/>
    <property type="project" value="InterPro"/>
</dbReference>
<evidence type="ECO:0000256" key="4">
    <source>
        <dbReference type="ARBA" id="ARBA00023002"/>
    </source>
</evidence>
<organism evidence="9 10">
    <name type="scientific">Acorus gramineus</name>
    <name type="common">Dwarf sweet flag</name>
    <dbReference type="NCBI Taxonomy" id="55184"/>
    <lineage>
        <taxon>Eukaryota</taxon>
        <taxon>Viridiplantae</taxon>
        <taxon>Streptophyta</taxon>
        <taxon>Embryophyta</taxon>
        <taxon>Tracheophyta</taxon>
        <taxon>Spermatophyta</taxon>
        <taxon>Magnoliopsida</taxon>
        <taxon>Liliopsida</taxon>
        <taxon>Acoraceae</taxon>
        <taxon>Acorus</taxon>
    </lineage>
</organism>
<gene>
    <name evidence="9" type="ORF">QJS04_geneDACA018206</name>
</gene>
<dbReference type="SUPFAM" id="SSF48264">
    <property type="entry name" value="Cytochrome P450"/>
    <property type="match status" value="1"/>
</dbReference>
<evidence type="ECO:0000256" key="5">
    <source>
        <dbReference type="ARBA" id="ARBA00023004"/>
    </source>
</evidence>
<dbReference type="AlphaFoldDB" id="A0AAV9BTV0"/>
<evidence type="ECO:0000256" key="3">
    <source>
        <dbReference type="ARBA" id="ARBA00022723"/>
    </source>
</evidence>
<keyword evidence="8" id="KW-0812">Transmembrane</keyword>
<name>A0AAV9BTV0_ACOGR</name>
<dbReference type="Proteomes" id="UP001179952">
    <property type="component" value="Unassembled WGS sequence"/>
</dbReference>
<comment type="caution">
    <text evidence="9">The sequence shown here is derived from an EMBL/GenBank/DDBJ whole genome shotgun (WGS) entry which is preliminary data.</text>
</comment>
<dbReference type="GO" id="GO:0016125">
    <property type="term" value="P:sterol metabolic process"/>
    <property type="evidence" value="ECO:0007669"/>
    <property type="project" value="TreeGrafter"/>
</dbReference>
<keyword evidence="8" id="KW-0472">Membrane</keyword>
<keyword evidence="3 6" id="KW-0479">Metal-binding</keyword>
<keyword evidence="5 6" id="KW-0408">Iron</keyword>
<keyword evidence="6 7" id="KW-0349">Heme</keyword>
<evidence type="ECO:0000313" key="9">
    <source>
        <dbReference type="EMBL" id="KAK1279609.1"/>
    </source>
</evidence>
<comment type="similarity">
    <text evidence="2 7">Belongs to the cytochrome P450 family.</text>
</comment>
<dbReference type="PRINTS" id="PR00385">
    <property type="entry name" value="P450"/>
</dbReference>
<protein>
    <submittedName>
        <fullName evidence="9">Cytochrome P450</fullName>
    </submittedName>
</protein>
<dbReference type="PANTHER" id="PTHR24286:SF217">
    <property type="entry name" value="OS07G0520300 PROTEIN"/>
    <property type="match status" value="1"/>
</dbReference>
<dbReference type="InterPro" id="IPR001128">
    <property type="entry name" value="Cyt_P450"/>
</dbReference>
<dbReference type="PRINTS" id="PR00463">
    <property type="entry name" value="EP450I"/>
</dbReference>
<dbReference type="GO" id="GO:0020037">
    <property type="term" value="F:heme binding"/>
    <property type="evidence" value="ECO:0007669"/>
    <property type="project" value="InterPro"/>
</dbReference>
<evidence type="ECO:0000256" key="8">
    <source>
        <dbReference type="SAM" id="Phobius"/>
    </source>
</evidence>
<dbReference type="InterPro" id="IPR036396">
    <property type="entry name" value="Cyt_P450_sf"/>
</dbReference>
<evidence type="ECO:0000256" key="6">
    <source>
        <dbReference type="PIRSR" id="PIRSR602401-1"/>
    </source>
</evidence>
<sequence length="481" mass="55281">MMNIPILLTVLIFALIPIILTLILTRHKKPSQNLPPGSLGIPYIGQSLSLLGAMRTNTAEEWLQKRIEKYGPISKLTLFGCPTVFITGPVANKFLFTNGGNKLASQQPKSITRLLGARNVMEMVGEEHKRMRSAIGMFLRPEVLKRYVGKMEDEVKRHLEMHWSDQGQLKVMPLMKTLTFDIISSLLFGLERGRLREALVKNFNEMMEGMWAVPVNLPFTRFNKSIRASRRIRSMLSKIVRDKRVALDEGRFHPTEDLITSLLSFGHEEGARSLTEEEILDNVIIVIVAGHDTSSILITFLMRQLAKDPKLYEEVLREQEEIAKNKVPGEKMTWEDLAKMKYTWQVVMEMLRTVPPVFGSFRRVLKEVEYGGYRIPEGWQIFWASNITHYDEQLFSKPRKFDPTRFENQSEIPPYSFVAFGGGARICPGFEFAKIETLVTIHHLVTRFKWRLCGKDDSFIRDPMPSPFEGLPIQLEPKIVE</sequence>
<dbReference type="Gene3D" id="1.10.630.10">
    <property type="entry name" value="Cytochrome P450"/>
    <property type="match status" value="1"/>
</dbReference>
<dbReference type="PROSITE" id="PS00086">
    <property type="entry name" value="CYTOCHROME_P450"/>
    <property type="match status" value="1"/>
</dbReference>